<dbReference type="AlphaFoldDB" id="A0A7U4QK53"/>
<dbReference type="GO" id="GO:0003677">
    <property type="term" value="F:DNA binding"/>
    <property type="evidence" value="ECO:0007669"/>
    <property type="project" value="UniProtKB-UniRule"/>
</dbReference>
<dbReference type="PROSITE" id="PS51740">
    <property type="entry name" value="SPOVT_ABRB"/>
    <property type="match status" value="1"/>
</dbReference>
<dbReference type="InterPro" id="IPR007159">
    <property type="entry name" value="SpoVT-AbrB_dom"/>
</dbReference>
<dbReference type="OrthoDB" id="7160352at2"/>
<dbReference type="RefSeq" id="WP_066061872.1">
    <property type="nucleotide sequence ID" value="NZ_CP013015.1"/>
</dbReference>
<name>A0A7U4QK53_DESA2</name>
<accession>A0A7U4QK53</accession>
<dbReference type="KEGG" id="daw:HS1_001016"/>
<keyword evidence="1" id="KW-0238">DNA-binding</keyword>
<proteinExistence type="predicted"/>
<dbReference type="NCBIfam" id="TIGR01439">
    <property type="entry name" value="lp_hng_hel_AbrB"/>
    <property type="match status" value="1"/>
</dbReference>
<sequence length="96" mass="10844">MPISTLSSKGQLVIPKEVRDALGIKPKQKLLLKVVKGHIVIEPLPEGPVEYFCGIFKEGTSLTRALLRERNEDKRREEKILLNSFPLLAYLCQEDG</sequence>
<protein>
    <submittedName>
        <fullName evidence="3">AbrB family transcriptional regulator</fullName>
    </submittedName>
</protein>
<feature type="domain" description="SpoVT-AbrB" evidence="2">
    <location>
        <begin position="1"/>
        <end position="46"/>
    </location>
</feature>
<dbReference type="Gene3D" id="2.10.260.10">
    <property type="match status" value="1"/>
</dbReference>
<dbReference type="EMBL" id="CP013015">
    <property type="protein sequence ID" value="AMM40820.1"/>
    <property type="molecule type" value="Genomic_DNA"/>
</dbReference>
<reference evidence="3 4" key="1">
    <citation type="submission" date="2015-10" db="EMBL/GenBank/DDBJ databases">
        <title>Candidatus Desulfofervidus auxilii, a hydrogenotrophic sulfate-reducing bacterium involved in the thermophilic anaerobic oxidation of methane.</title>
        <authorList>
            <person name="Krukenberg V."/>
            <person name="Richter M."/>
            <person name="Wegener G."/>
        </authorList>
    </citation>
    <scope>NUCLEOTIDE SEQUENCE [LARGE SCALE GENOMIC DNA]</scope>
    <source>
        <strain evidence="3 4">HS1</strain>
    </source>
</reference>
<evidence type="ECO:0000313" key="4">
    <source>
        <dbReference type="Proteomes" id="UP000070560"/>
    </source>
</evidence>
<organism evidence="3 4">
    <name type="scientific">Desulfofervidus auxilii</name>
    <dbReference type="NCBI Taxonomy" id="1621989"/>
    <lineage>
        <taxon>Bacteria</taxon>
        <taxon>Pseudomonadati</taxon>
        <taxon>Thermodesulfobacteriota</taxon>
        <taxon>Candidatus Desulfofervidia</taxon>
        <taxon>Candidatus Desulfofervidales</taxon>
        <taxon>Candidatus Desulfofervidaceae</taxon>
        <taxon>Candidatus Desulfofervidus</taxon>
    </lineage>
</organism>
<dbReference type="Pfam" id="PF04014">
    <property type="entry name" value="MazE_antitoxin"/>
    <property type="match status" value="1"/>
</dbReference>
<dbReference type="Proteomes" id="UP000070560">
    <property type="component" value="Chromosome"/>
</dbReference>
<evidence type="ECO:0000313" key="3">
    <source>
        <dbReference type="EMBL" id="AMM40820.1"/>
    </source>
</evidence>
<dbReference type="SMART" id="SM00966">
    <property type="entry name" value="SpoVT_AbrB"/>
    <property type="match status" value="1"/>
</dbReference>
<evidence type="ECO:0000256" key="1">
    <source>
        <dbReference type="PROSITE-ProRule" id="PRU01076"/>
    </source>
</evidence>
<gene>
    <name evidence="3" type="ORF">HS1_001016</name>
</gene>
<evidence type="ECO:0000259" key="2">
    <source>
        <dbReference type="PROSITE" id="PS51740"/>
    </source>
</evidence>
<dbReference type="InterPro" id="IPR037914">
    <property type="entry name" value="SpoVT-AbrB_sf"/>
</dbReference>
<keyword evidence="4" id="KW-1185">Reference proteome</keyword>
<dbReference type="SUPFAM" id="SSF89447">
    <property type="entry name" value="AbrB/MazE/MraZ-like"/>
    <property type="match status" value="1"/>
</dbReference>